<organism evidence="1 2">
    <name type="scientific">Nocardiopsis sediminis</name>
    <dbReference type="NCBI Taxonomy" id="1778267"/>
    <lineage>
        <taxon>Bacteria</taxon>
        <taxon>Bacillati</taxon>
        <taxon>Actinomycetota</taxon>
        <taxon>Actinomycetes</taxon>
        <taxon>Streptosporangiales</taxon>
        <taxon>Nocardiopsidaceae</taxon>
        <taxon>Nocardiopsis</taxon>
    </lineage>
</organism>
<evidence type="ECO:0000313" key="2">
    <source>
        <dbReference type="Proteomes" id="UP001595847"/>
    </source>
</evidence>
<accession>A0ABV8FRZ4</accession>
<dbReference type="Proteomes" id="UP001595847">
    <property type="component" value="Unassembled WGS sequence"/>
</dbReference>
<proteinExistence type="predicted"/>
<comment type="caution">
    <text evidence="1">The sequence shown here is derived from an EMBL/GenBank/DDBJ whole genome shotgun (WGS) entry which is preliminary data.</text>
</comment>
<keyword evidence="2" id="KW-1185">Reference proteome</keyword>
<protein>
    <submittedName>
        <fullName evidence="1">Replication-relaxation family protein</fullName>
    </submittedName>
</protein>
<dbReference type="InterPro" id="IPR025855">
    <property type="entry name" value="Replic_Relax"/>
</dbReference>
<reference evidence="2" key="1">
    <citation type="journal article" date="2019" name="Int. J. Syst. Evol. Microbiol.">
        <title>The Global Catalogue of Microorganisms (GCM) 10K type strain sequencing project: providing services to taxonomists for standard genome sequencing and annotation.</title>
        <authorList>
            <consortium name="The Broad Institute Genomics Platform"/>
            <consortium name="The Broad Institute Genome Sequencing Center for Infectious Disease"/>
            <person name="Wu L."/>
            <person name="Ma J."/>
        </authorList>
    </citation>
    <scope>NUCLEOTIDE SEQUENCE [LARGE SCALE GENOMIC DNA]</scope>
    <source>
        <strain evidence="2">TBRC 1826</strain>
    </source>
</reference>
<dbReference type="Pfam" id="PF13814">
    <property type="entry name" value="Replic_Relax"/>
    <property type="match status" value="1"/>
</dbReference>
<evidence type="ECO:0000313" key="1">
    <source>
        <dbReference type="EMBL" id="MFC3998872.1"/>
    </source>
</evidence>
<sequence length="293" mass="32048">MDKRSLPTGRRENHLLRLARHLTDRDHDILSLLHTHRVLTTSQITQVAFTSHSRTLQRMRTLTALGVVARFCPRLDRGSAPWHYVLDTHGARVVAADQGRDAERARVRRDRQLAVANSAHLAHRVGVNGFFTSLTGSARASEGRAELGEWLNAADAAEWVDARSRQAWGAGLPQPDGYGHWRQGGRSLAFFLEWDTGSETHRQLTAKLERYVAFAGSATVPVPWVLFVFPSGRREANAGSALSRVPGVRQVPVATACLPDAAAPDEAVWRPLGTGGDRVRLAKLATAGAVAWG</sequence>
<dbReference type="EMBL" id="JBHSBH010000015">
    <property type="protein sequence ID" value="MFC3998872.1"/>
    <property type="molecule type" value="Genomic_DNA"/>
</dbReference>
<gene>
    <name evidence="1" type="ORF">ACFOVU_23325</name>
</gene>
<name>A0ABV8FRZ4_9ACTN</name>
<dbReference type="SUPFAM" id="SSF46785">
    <property type="entry name" value="Winged helix' DNA-binding domain"/>
    <property type="match status" value="1"/>
</dbReference>
<dbReference type="InterPro" id="IPR036390">
    <property type="entry name" value="WH_DNA-bd_sf"/>
</dbReference>